<feature type="binding site" evidence="7 8">
    <location>
        <position position="30"/>
    </location>
    <ligand>
        <name>S-adenosyl-L-methionine</name>
        <dbReference type="ChEBI" id="CHEBI:59789"/>
    </ligand>
</feature>
<dbReference type="EMBL" id="PYYB01000001">
    <property type="protein sequence ID" value="PTL60182.1"/>
    <property type="molecule type" value="Genomic_DNA"/>
</dbReference>
<gene>
    <name evidence="7 10" type="primary">rsmA</name>
    <name evidence="7" type="synonym">ksgA</name>
    <name evidence="10" type="ORF">C7Y72_11300</name>
</gene>
<dbReference type="AlphaFoldDB" id="A0A2T4ULN9"/>
<comment type="function">
    <text evidence="7">Specifically dimethylates two adjacent adenosines (A1518 and A1519) in the loop of a conserved hairpin near the 3'-end of 16S rRNA in the 30S particle. May play a critical role in biogenesis of 30S subunits.</text>
</comment>
<evidence type="ECO:0000256" key="5">
    <source>
        <dbReference type="ARBA" id="ARBA00022691"/>
    </source>
</evidence>
<keyword evidence="1 7" id="KW-0963">Cytoplasm</keyword>
<dbReference type="PROSITE" id="PS51689">
    <property type="entry name" value="SAM_RNA_A_N6_MT"/>
    <property type="match status" value="1"/>
</dbReference>
<sequence length="283" mass="30175">MTDALPAQPTLRRVKAFGIRPKRDLGQNFLIDSNILGVIERAAELTGDDVVLEVGGGVGVLTEHLAPLVAHTHVVELDRSLEPALRDALAPYEDRSTLHLADAMALDLVALDPAPTKVVANLPYGIAAGAILRTIEDLPHVTRWVAMVQKEVGERFAAGAGTPAYGVPSVLAQLACDVRVHRAVARTVFYPVPNVDSVLVLLERTGPAPARGLRELVQRGFAHRRKTLVKSVSMAGGLPAGASADGDPRERLRAAVVALGHPADVRAERLAPAEFRALWEALT</sequence>
<evidence type="ECO:0000256" key="6">
    <source>
        <dbReference type="ARBA" id="ARBA00022884"/>
    </source>
</evidence>
<dbReference type="HAMAP" id="MF_00607">
    <property type="entry name" value="16SrRNA_methyltr_A"/>
    <property type="match status" value="1"/>
</dbReference>
<evidence type="ECO:0000259" key="9">
    <source>
        <dbReference type="SMART" id="SM00650"/>
    </source>
</evidence>
<dbReference type="Gene3D" id="3.40.50.150">
    <property type="entry name" value="Vaccinia Virus protein VP39"/>
    <property type="match status" value="1"/>
</dbReference>
<dbReference type="GO" id="GO:0005829">
    <property type="term" value="C:cytosol"/>
    <property type="evidence" value="ECO:0007669"/>
    <property type="project" value="TreeGrafter"/>
</dbReference>
<organism evidence="10 11">
    <name type="scientific">Paraconexibacter algicola</name>
    <dbReference type="NCBI Taxonomy" id="2133960"/>
    <lineage>
        <taxon>Bacteria</taxon>
        <taxon>Bacillati</taxon>
        <taxon>Actinomycetota</taxon>
        <taxon>Thermoleophilia</taxon>
        <taxon>Solirubrobacterales</taxon>
        <taxon>Paraconexibacteraceae</taxon>
        <taxon>Paraconexibacter</taxon>
    </lineage>
</organism>
<dbReference type="EC" id="2.1.1.182" evidence="7"/>
<keyword evidence="4 7" id="KW-0808">Transferase</keyword>
<comment type="subcellular location">
    <subcellularLocation>
        <location evidence="7">Cytoplasm</location>
    </subcellularLocation>
</comment>
<comment type="catalytic activity">
    <reaction evidence="7">
        <text>adenosine(1518)/adenosine(1519) in 16S rRNA + 4 S-adenosyl-L-methionine = N(6)-dimethyladenosine(1518)/N(6)-dimethyladenosine(1519) in 16S rRNA + 4 S-adenosyl-L-homocysteine + 4 H(+)</text>
        <dbReference type="Rhea" id="RHEA:19609"/>
        <dbReference type="Rhea" id="RHEA-COMP:10232"/>
        <dbReference type="Rhea" id="RHEA-COMP:10233"/>
        <dbReference type="ChEBI" id="CHEBI:15378"/>
        <dbReference type="ChEBI" id="CHEBI:57856"/>
        <dbReference type="ChEBI" id="CHEBI:59789"/>
        <dbReference type="ChEBI" id="CHEBI:74411"/>
        <dbReference type="ChEBI" id="CHEBI:74493"/>
        <dbReference type="EC" id="2.1.1.182"/>
    </reaction>
</comment>
<dbReference type="OrthoDB" id="9814755at2"/>
<keyword evidence="5 7" id="KW-0949">S-adenosyl-L-methionine</keyword>
<keyword evidence="6 7" id="KW-0694">RNA-binding</keyword>
<dbReference type="RefSeq" id="WP_107568827.1">
    <property type="nucleotide sequence ID" value="NZ_PYYB01000001.1"/>
</dbReference>
<dbReference type="SMART" id="SM00650">
    <property type="entry name" value="rADc"/>
    <property type="match status" value="1"/>
</dbReference>
<keyword evidence="3 7" id="KW-0489">Methyltransferase</keyword>
<dbReference type="InterPro" id="IPR001737">
    <property type="entry name" value="KsgA/Erm"/>
</dbReference>
<accession>A0A2T4ULN9</accession>
<dbReference type="InterPro" id="IPR029063">
    <property type="entry name" value="SAM-dependent_MTases_sf"/>
</dbReference>
<feature type="binding site" evidence="7 8">
    <location>
        <position position="76"/>
    </location>
    <ligand>
        <name>S-adenosyl-L-methionine</name>
        <dbReference type="ChEBI" id="CHEBI:59789"/>
    </ligand>
</feature>
<comment type="caution">
    <text evidence="10">The sequence shown here is derived from an EMBL/GenBank/DDBJ whole genome shotgun (WGS) entry which is preliminary data.</text>
</comment>
<evidence type="ECO:0000256" key="4">
    <source>
        <dbReference type="ARBA" id="ARBA00022679"/>
    </source>
</evidence>
<evidence type="ECO:0000313" key="10">
    <source>
        <dbReference type="EMBL" id="PTL60182.1"/>
    </source>
</evidence>
<feature type="binding site" evidence="7 8">
    <location>
        <position position="28"/>
    </location>
    <ligand>
        <name>S-adenosyl-L-methionine</name>
        <dbReference type="ChEBI" id="CHEBI:59789"/>
    </ligand>
</feature>
<dbReference type="PANTHER" id="PTHR11727">
    <property type="entry name" value="DIMETHYLADENOSINE TRANSFERASE"/>
    <property type="match status" value="1"/>
</dbReference>
<dbReference type="InterPro" id="IPR020598">
    <property type="entry name" value="rRNA_Ade_methylase_Trfase_N"/>
</dbReference>
<dbReference type="InterPro" id="IPR023165">
    <property type="entry name" value="rRNA_Ade_diMease-like_C"/>
</dbReference>
<dbReference type="Gene3D" id="1.10.8.100">
    <property type="entry name" value="Ribosomal RNA adenine dimethylase-like, domain 2"/>
    <property type="match status" value="1"/>
</dbReference>
<dbReference type="GO" id="GO:0003723">
    <property type="term" value="F:RNA binding"/>
    <property type="evidence" value="ECO:0007669"/>
    <property type="project" value="UniProtKB-UniRule"/>
</dbReference>
<reference evidence="10 11" key="1">
    <citation type="submission" date="2018-03" db="EMBL/GenBank/DDBJ databases">
        <title>Aquarubrobacter algicola gen. nov., sp. nov., a novel actinobacterium isolated from shallow eutrophic lake during the end of cyanobacterial harmful algal blooms.</title>
        <authorList>
            <person name="Chun S.J."/>
        </authorList>
    </citation>
    <scope>NUCLEOTIDE SEQUENCE [LARGE SCALE GENOMIC DNA]</scope>
    <source>
        <strain evidence="10 11">Seoho-28</strain>
    </source>
</reference>
<dbReference type="InterPro" id="IPR011530">
    <property type="entry name" value="rRNA_adenine_dimethylase"/>
</dbReference>
<dbReference type="Pfam" id="PF00398">
    <property type="entry name" value="RrnaAD"/>
    <property type="match status" value="1"/>
</dbReference>
<comment type="similarity">
    <text evidence="7">Belongs to the class I-like SAM-binding methyltransferase superfamily. rRNA adenine N(6)-methyltransferase family. RsmA subfamily.</text>
</comment>
<evidence type="ECO:0000256" key="1">
    <source>
        <dbReference type="ARBA" id="ARBA00022490"/>
    </source>
</evidence>
<evidence type="ECO:0000256" key="3">
    <source>
        <dbReference type="ARBA" id="ARBA00022603"/>
    </source>
</evidence>
<feature type="domain" description="Ribosomal RNA adenine methylase transferase N-terminal" evidence="9">
    <location>
        <begin position="35"/>
        <end position="206"/>
    </location>
</feature>
<keyword evidence="2 7" id="KW-0698">rRNA processing</keyword>
<evidence type="ECO:0000313" key="11">
    <source>
        <dbReference type="Proteomes" id="UP000240739"/>
    </source>
</evidence>
<feature type="binding site" evidence="7 8">
    <location>
        <position position="121"/>
    </location>
    <ligand>
        <name>S-adenosyl-L-methionine</name>
        <dbReference type="ChEBI" id="CHEBI:59789"/>
    </ligand>
</feature>
<protein>
    <recommendedName>
        <fullName evidence="7">Ribosomal RNA small subunit methyltransferase A</fullName>
        <ecNumber evidence="7">2.1.1.182</ecNumber>
    </recommendedName>
    <alternativeName>
        <fullName evidence="7">16S rRNA (adenine(1518)-N(6)/adenine(1519)-N(6))-dimethyltransferase</fullName>
    </alternativeName>
    <alternativeName>
        <fullName evidence="7">16S rRNA dimethyladenosine transferase</fullName>
    </alternativeName>
    <alternativeName>
        <fullName evidence="7">16S rRNA dimethylase</fullName>
    </alternativeName>
    <alternativeName>
        <fullName evidence="7">S-adenosylmethionine-6-N', N'-adenosyl(rRNA) dimethyltransferase</fullName>
    </alternativeName>
</protein>
<dbReference type="Proteomes" id="UP000240739">
    <property type="component" value="Unassembled WGS sequence"/>
</dbReference>
<dbReference type="SUPFAM" id="SSF53335">
    <property type="entry name" value="S-adenosyl-L-methionine-dependent methyltransferases"/>
    <property type="match status" value="1"/>
</dbReference>
<name>A0A2T4ULN9_9ACTN</name>
<dbReference type="NCBIfam" id="TIGR00755">
    <property type="entry name" value="ksgA"/>
    <property type="match status" value="1"/>
</dbReference>
<dbReference type="PANTHER" id="PTHR11727:SF7">
    <property type="entry name" value="DIMETHYLADENOSINE TRANSFERASE-RELATED"/>
    <property type="match status" value="1"/>
</dbReference>
<evidence type="ECO:0000256" key="7">
    <source>
        <dbReference type="HAMAP-Rule" id="MF_00607"/>
    </source>
</evidence>
<proteinExistence type="inferred from homology"/>
<feature type="binding site" evidence="7 8">
    <location>
        <position position="102"/>
    </location>
    <ligand>
        <name>S-adenosyl-L-methionine</name>
        <dbReference type="ChEBI" id="CHEBI:59789"/>
    </ligand>
</feature>
<keyword evidence="11" id="KW-1185">Reference proteome</keyword>
<dbReference type="GO" id="GO:0052908">
    <property type="term" value="F:16S rRNA (adenine(1518)-N(6)/adenine(1519)-N(6))-dimethyltransferase activity"/>
    <property type="evidence" value="ECO:0007669"/>
    <property type="project" value="UniProtKB-EC"/>
</dbReference>
<feature type="binding site" evidence="7 8">
    <location>
        <position position="55"/>
    </location>
    <ligand>
        <name>S-adenosyl-L-methionine</name>
        <dbReference type="ChEBI" id="CHEBI:59789"/>
    </ligand>
</feature>
<evidence type="ECO:0000256" key="8">
    <source>
        <dbReference type="PROSITE-ProRule" id="PRU01026"/>
    </source>
</evidence>
<evidence type="ECO:0000256" key="2">
    <source>
        <dbReference type="ARBA" id="ARBA00022552"/>
    </source>
</evidence>